<protein>
    <submittedName>
        <fullName evidence="1">Uncharacterized protein</fullName>
    </submittedName>
</protein>
<comment type="caution">
    <text evidence="1">The sequence shown here is derived from an EMBL/GenBank/DDBJ whole genome shotgun (WGS) entry which is preliminary data.</text>
</comment>
<dbReference type="AlphaFoldDB" id="A0A5B7HJT6"/>
<evidence type="ECO:0000313" key="1">
    <source>
        <dbReference type="EMBL" id="MPC68854.1"/>
    </source>
</evidence>
<reference evidence="1 2" key="1">
    <citation type="submission" date="2019-05" db="EMBL/GenBank/DDBJ databases">
        <title>Another draft genome of Portunus trituberculatus and its Hox gene families provides insights of decapod evolution.</title>
        <authorList>
            <person name="Jeong J.-H."/>
            <person name="Song I."/>
            <person name="Kim S."/>
            <person name="Choi T."/>
            <person name="Kim D."/>
            <person name="Ryu S."/>
            <person name="Kim W."/>
        </authorList>
    </citation>
    <scope>NUCLEOTIDE SEQUENCE [LARGE SCALE GENOMIC DNA]</scope>
    <source>
        <tissue evidence="1">Muscle</tissue>
    </source>
</reference>
<sequence length="154" mass="15074">MVAGVGVGVGVGVKEPELVGSGVVMGGPAPVLSHLDHPGFEGVGGGAVGGMGGPAGMLDPSMGGAGGPFSSPAGPDYNSMAASIPMDSPTPLLPTGHGGPQPQNFTDTQVSPCVSLSSLRLSLGVSVPLGHLTTVLVTHPITVYILCLHFITIS</sequence>
<dbReference type="Proteomes" id="UP000324222">
    <property type="component" value="Unassembled WGS sequence"/>
</dbReference>
<dbReference type="EMBL" id="VSRR010028492">
    <property type="protein sequence ID" value="MPC68854.1"/>
    <property type="molecule type" value="Genomic_DNA"/>
</dbReference>
<gene>
    <name evidence="1" type="ORF">E2C01_063064</name>
</gene>
<evidence type="ECO:0000313" key="2">
    <source>
        <dbReference type="Proteomes" id="UP000324222"/>
    </source>
</evidence>
<organism evidence="1 2">
    <name type="scientific">Portunus trituberculatus</name>
    <name type="common">Swimming crab</name>
    <name type="synonym">Neptunus trituberculatus</name>
    <dbReference type="NCBI Taxonomy" id="210409"/>
    <lineage>
        <taxon>Eukaryota</taxon>
        <taxon>Metazoa</taxon>
        <taxon>Ecdysozoa</taxon>
        <taxon>Arthropoda</taxon>
        <taxon>Crustacea</taxon>
        <taxon>Multicrustacea</taxon>
        <taxon>Malacostraca</taxon>
        <taxon>Eumalacostraca</taxon>
        <taxon>Eucarida</taxon>
        <taxon>Decapoda</taxon>
        <taxon>Pleocyemata</taxon>
        <taxon>Brachyura</taxon>
        <taxon>Eubrachyura</taxon>
        <taxon>Portunoidea</taxon>
        <taxon>Portunidae</taxon>
        <taxon>Portuninae</taxon>
        <taxon>Portunus</taxon>
    </lineage>
</organism>
<proteinExistence type="predicted"/>
<name>A0A5B7HJT6_PORTR</name>
<keyword evidence="2" id="KW-1185">Reference proteome</keyword>
<accession>A0A5B7HJT6</accession>